<name>A0A066UZ58_9VIBR</name>
<reference evidence="3 6" key="2">
    <citation type="submission" date="2019-09" db="EMBL/GenBank/DDBJ databases">
        <title>Vibrio Fortis S7-72.</title>
        <authorList>
            <person name="Das S.K."/>
        </authorList>
    </citation>
    <scope>NUCLEOTIDE SEQUENCE [LARGE SCALE GENOMIC DNA]</scope>
    <source>
        <strain evidence="3 6">S7-72</strain>
    </source>
</reference>
<dbReference type="EMBL" id="VXDD01000001">
    <property type="protein sequence ID" value="KAB0302474.1"/>
    <property type="molecule type" value="Genomic_DNA"/>
</dbReference>
<evidence type="ECO:0000313" key="3">
    <source>
        <dbReference type="EMBL" id="KAB0302474.1"/>
    </source>
</evidence>
<organism evidence="4 5">
    <name type="scientific">Vibrio fortis</name>
    <dbReference type="NCBI Taxonomy" id="212667"/>
    <lineage>
        <taxon>Bacteria</taxon>
        <taxon>Pseudomonadati</taxon>
        <taxon>Pseudomonadota</taxon>
        <taxon>Gammaproteobacteria</taxon>
        <taxon>Vibrionales</taxon>
        <taxon>Vibrionaceae</taxon>
        <taxon>Vibrio</taxon>
    </lineage>
</organism>
<dbReference type="PROSITE" id="PS51257">
    <property type="entry name" value="PROKAR_LIPOPROTEIN"/>
    <property type="match status" value="1"/>
</dbReference>
<dbReference type="Proteomes" id="UP000326687">
    <property type="component" value="Unassembled WGS sequence"/>
</dbReference>
<comment type="caution">
    <text evidence="4">The sequence shown here is derived from an EMBL/GenBank/DDBJ whole genome shotgun (WGS) entry which is preliminary data.</text>
</comment>
<feature type="signal peptide" evidence="1">
    <location>
        <begin position="1"/>
        <end position="23"/>
    </location>
</feature>
<reference evidence="4 5" key="1">
    <citation type="submission" date="2014-02" db="EMBL/GenBank/DDBJ databases">
        <title>Vibrio fortis Dalian14 Genome Sequencing.</title>
        <authorList>
            <person name="Wang Y."/>
            <person name="Song L."/>
            <person name="Liu G."/>
            <person name="Ding J."/>
        </authorList>
    </citation>
    <scope>NUCLEOTIDE SEQUENCE [LARGE SCALE GENOMIC DNA]</scope>
    <source>
        <strain evidence="4 5">Dalian14</strain>
    </source>
</reference>
<evidence type="ECO:0000313" key="6">
    <source>
        <dbReference type="Proteomes" id="UP000326687"/>
    </source>
</evidence>
<dbReference type="Proteomes" id="UP000027219">
    <property type="component" value="Unassembled WGS sequence"/>
</dbReference>
<dbReference type="Gene3D" id="3.30.160.670">
    <property type="match status" value="1"/>
</dbReference>
<dbReference type="EMBL" id="JFFR01000005">
    <property type="protein sequence ID" value="KDN29519.1"/>
    <property type="molecule type" value="Genomic_DNA"/>
</dbReference>
<dbReference type="InterPro" id="IPR025411">
    <property type="entry name" value="DUF4136"/>
</dbReference>
<evidence type="ECO:0000256" key="1">
    <source>
        <dbReference type="SAM" id="SignalP"/>
    </source>
</evidence>
<proteinExistence type="predicted"/>
<gene>
    <name evidence="3" type="ORF">F2Z80_00145</name>
    <name evidence="4" type="ORF">VFDL14_11760</name>
</gene>
<feature type="chain" id="PRO_5044538862" evidence="1">
    <location>
        <begin position="24"/>
        <end position="181"/>
    </location>
</feature>
<dbReference type="STRING" id="212667.VFDL14_11760"/>
<protein>
    <submittedName>
        <fullName evidence="3">DUF4136 domain-containing protein</fullName>
    </submittedName>
</protein>
<evidence type="ECO:0000313" key="5">
    <source>
        <dbReference type="Proteomes" id="UP000027219"/>
    </source>
</evidence>
<keyword evidence="1" id="KW-0732">Signal</keyword>
<evidence type="ECO:0000259" key="2">
    <source>
        <dbReference type="Pfam" id="PF13590"/>
    </source>
</evidence>
<feature type="domain" description="DUF4136" evidence="2">
    <location>
        <begin position="22"/>
        <end position="174"/>
    </location>
</feature>
<keyword evidence="5" id="KW-1185">Reference proteome</keyword>
<dbReference type="AlphaFoldDB" id="A0A066UZ58"/>
<dbReference type="Pfam" id="PF13590">
    <property type="entry name" value="DUF4136"/>
    <property type="match status" value="1"/>
</dbReference>
<dbReference type="RefSeq" id="WP_032549918.1">
    <property type="nucleotide sequence ID" value="NZ_JFFR01000005.1"/>
</dbReference>
<sequence>MLRMGFAWLLSAMLVSGCASDVATDYDSSVDFSGFSTYQYHEDPNTPVTLDGARIKKAVDKEMALRGMRLSESDGQLTVYYEILEASELLADGPTFSFGFGTGSINSRYGAGVSTPTRVKEKKYGKLSVNLIDTQTNDVVWRSVSQRQLTETMDSEERNEFVQDQVQQMFEEYPIAAPRVK</sequence>
<dbReference type="OrthoDB" id="329837at2"/>
<accession>A0A066UZ58</accession>
<evidence type="ECO:0000313" key="4">
    <source>
        <dbReference type="EMBL" id="KDN29519.1"/>
    </source>
</evidence>